<dbReference type="OrthoDB" id="5318at2759"/>
<feature type="compositionally biased region" description="Basic and acidic residues" evidence="12">
    <location>
        <begin position="85"/>
        <end position="118"/>
    </location>
</feature>
<comment type="caution">
    <text evidence="14">The sequence shown here is derived from an EMBL/GenBank/DDBJ whole genome shotgun (WGS) entry which is preliminary data.</text>
</comment>
<evidence type="ECO:0000256" key="12">
    <source>
        <dbReference type="SAM" id="MobiDB-lite"/>
    </source>
</evidence>
<evidence type="ECO:0000256" key="5">
    <source>
        <dbReference type="ARBA" id="ARBA00023125"/>
    </source>
</evidence>
<protein>
    <recommendedName>
        <fullName evidence="10">Transcription factor E2F8</fullName>
    </recommendedName>
</protein>
<evidence type="ECO:0000256" key="2">
    <source>
        <dbReference type="ARBA" id="ARBA00010940"/>
    </source>
</evidence>
<proteinExistence type="inferred from homology"/>
<dbReference type="SUPFAM" id="SSF46785">
    <property type="entry name" value="Winged helix' DNA-binding domain"/>
    <property type="match status" value="2"/>
</dbReference>
<dbReference type="InterPro" id="IPR036390">
    <property type="entry name" value="WH_DNA-bd_sf"/>
</dbReference>
<organism evidence="14 15">
    <name type="scientific">Phrynocephalus forsythii</name>
    <dbReference type="NCBI Taxonomy" id="171643"/>
    <lineage>
        <taxon>Eukaryota</taxon>
        <taxon>Metazoa</taxon>
        <taxon>Chordata</taxon>
        <taxon>Craniata</taxon>
        <taxon>Vertebrata</taxon>
        <taxon>Euteleostomi</taxon>
        <taxon>Lepidosauria</taxon>
        <taxon>Squamata</taxon>
        <taxon>Bifurcata</taxon>
        <taxon>Unidentata</taxon>
        <taxon>Episquamata</taxon>
        <taxon>Toxicofera</taxon>
        <taxon>Iguania</taxon>
        <taxon>Acrodonta</taxon>
        <taxon>Agamidae</taxon>
        <taxon>Agaminae</taxon>
        <taxon>Phrynocephalus</taxon>
    </lineage>
</organism>
<evidence type="ECO:0000256" key="11">
    <source>
        <dbReference type="RuleBase" id="RU003796"/>
    </source>
</evidence>
<keyword evidence="5 11" id="KW-0238">DNA-binding</keyword>
<dbReference type="AlphaFoldDB" id="A0A9Q0Y5H5"/>
<evidence type="ECO:0000313" key="14">
    <source>
        <dbReference type="EMBL" id="KAJ7344575.1"/>
    </source>
</evidence>
<name>A0A9Q0Y5H5_9SAUR</name>
<accession>A0A9Q0Y5H5</accession>
<comment type="subcellular location">
    <subcellularLocation>
        <location evidence="1 11">Nucleus</location>
    </subcellularLocation>
</comment>
<feature type="compositionally biased region" description="Basic residues" evidence="12">
    <location>
        <begin position="975"/>
        <end position="996"/>
    </location>
</feature>
<dbReference type="PANTHER" id="PTHR12081:SF40">
    <property type="entry name" value="TRANSCRIPTION FACTOR E2F8"/>
    <property type="match status" value="1"/>
</dbReference>
<dbReference type="SMART" id="SM01372">
    <property type="entry name" value="E2F_TDP"/>
    <property type="match status" value="2"/>
</dbReference>
<comment type="similarity">
    <text evidence="2 11">Belongs to the E2F/DP family.</text>
</comment>
<dbReference type="GO" id="GO:0000978">
    <property type="term" value="F:RNA polymerase II cis-regulatory region sequence-specific DNA binding"/>
    <property type="evidence" value="ECO:0007669"/>
    <property type="project" value="InterPro"/>
</dbReference>
<evidence type="ECO:0000256" key="7">
    <source>
        <dbReference type="ARBA" id="ARBA00023163"/>
    </source>
</evidence>
<dbReference type="GO" id="GO:0045892">
    <property type="term" value="P:negative regulation of DNA-templated transcription"/>
    <property type="evidence" value="ECO:0007669"/>
    <property type="project" value="UniProtKB-ARBA"/>
</dbReference>
<dbReference type="GO" id="GO:0000981">
    <property type="term" value="F:DNA-binding transcription factor activity, RNA polymerase II-specific"/>
    <property type="evidence" value="ECO:0007669"/>
    <property type="project" value="TreeGrafter"/>
</dbReference>
<keyword evidence="3" id="KW-0678">Repressor</keyword>
<keyword evidence="6" id="KW-0010">Activator</keyword>
<dbReference type="Gene3D" id="1.10.10.10">
    <property type="entry name" value="Winged helix-like DNA-binding domain superfamily/Winged helix DNA-binding domain"/>
    <property type="match status" value="2"/>
</dbReference>
<dbReference type="PANTHER" id="PTHR12081">
    <property type="entry name" value="TRANSCRIPTION FACTOR E2F"/>
    <property type="match status" value="1"/>
</dbReference>
<dbReference type="EMBL" id="JAPFRF010000001">
    <property type="protein sequence ID" value="KAJ7344575.1"/>
    <property type="molecule type" value="Genomic_DNA"/>
</dbReference>
<dbReference type="GO" id="GO:0045935">
    <property type="term" value="P:positive regulation of nucleobase-containing compound metabolic process"/>
    <property type="evidence" value="ECO:0007669"/>
    <property type="project" value="UniProtKB-ARBA"/>
</dbReference>
<evidence type="ECO:0000256" key="4">
    <source>
        <dbReference type="ARBA" id="ARBA00023015"/>
    </source>
</evidence>
<keyword evidence="8 11" id="KW-0539">Nucleus</keyword>
<feature type="region of interest" description="Disordered" evidence="12">
    <location>
        <begin position="82"/>
        <end position="118"/>
    </location>
</feature>
<dbReference type="FunFam" id="1.10.10.10:FF:000100">
    <property type="entry name" value="E2F transcription factor 8"/>
    <property type="match status" value="1"/>
</dbReference>
<evidence type="ECO:0000313" key="15">
    <source>
        <dbReference type="Proteomes" id="UP001142489"/>
    </source>
</evidence>
<feature type="domain" description="E2F/DP family winged-helix DNA-binding" evidence="13">
    <location>
        <begin position="118"/>
        <end position="187"/>
    </location>
</feature>
<keyword evidence="15" id="KW-1185">Reference proteome</keyword>
<dbReference type="Proteomes" id="UP001142489">
    <property type="component" value="Unassembled WGS sequence"/>
</dbReference>
<feature type="region of interest" description="Disordered" evidence="12">
    <location>
        <begin position="1"/>
        <end position="37"/>
    </location>
</feature>
<evidence type="ECO:0000256" key="1">
    <source>
        <dbReference type="ARBA" id="ARBA00004123"/>
    </source>
</evidence>
<feature type="domain" description="E2F/DP family winged-helix DNA-binding" evidence="13">
    <location>
        <begin position="263"/>
        <end position="349"/>
    </location>
</feature>
<dbReference type="InterPro" id="IPR036388">
    <property type="entry name" value="WH-like_DNA-bd_sf"/>
</dbReference>
<evidence type="ECO:0000256" key="10">
    <source>
        <dbReference type="ARBA" id="ARBA00039673"/>
    </source>
</evidence>
<sequence length="996" mass="110551">MNEQKSYSCTMGVENKENRPFEADNGTVKTPLKQKTTSNWLLTEIQPAASGHLTTPPKPTEFSAGEPWTPTANLKMLISAASPEIRNREQEKKLPDSKNERLEDCLSGDEYERSQPSRKDKSLGLLCQKFLARYPSYPNTSRNNQICLDEVAEELNVERRRIYDIMNVLESLHMVSRLAKNKYSWHGRHNLKETLWTLKKVAEKNRYAHQIELIKKRESDQDSEEGNQKIDLVVKHTRPNDHTDVCFVELPGMEFRGASANSHKDKSLRVMSQKFVMLFLVSTSQIVSLEIAAKMLIGEDPVDYLDKSKFKTKIRRLYDIANVLSSLELIKKVHLTEDKGRKPAFKWIGPAVFSDTQGTQPVPTPSVAVSSHAVEEKPSREHCSKNLFPTGSKKGFTRHPSLIKAAKATQSGWRKIRSAPSSPIKKNTSQLLPMIPNKMAQLAAICKQQLDEHSRYVSSPPESNVKPKPFLLPSQLRSRPLLPSSASPAVLPSIHSNVSYALFLPSSQTGIVTAYNPHCSVQPVPCANVIGMKCPSLQSVPAKMLTGDNDCSFEEGSPYATNQNLLMATEQEGRKDDSTSKKCCKRCKALLEDSPVKKCKSEGVECQNVLMGESVRNKEYQSSVPLHQDQEILAPSVMKQSQIENASQHLECQHKQKTQRSLLECEKATSQEMSAAFPHTIQKTWFPSGYLIPLPHCANLSDCTHSNHGKAEMKTGKKSFSSPIPGGIPMMSDFTAVNLPALHVTPLSLLLPPSSVAAVSPVNGTAVALAHTNSVQAQSTSVMNVTLQHVRLIPTSIQTSTEQVLGSVPVYQETEHVTSAPKSVFLKQGRLLQNISPKYNQELKGKSALDTPLQQTAVPVAPSDSEKGDKNLCQSSHESAIKYGFCSSPCKSDELEQEALKKSMIKMDIPLIGQLIRGTDKGHINYLSLTSNCELIGADNEGRSQELRTTRQIIMYHAKAKLAVDQSRKYDSGAPKKHCERSRSLHHSSGMKKRLC</sequence>
<dbReference type="GO" id="GO:0010604">
    <property type="term" value="P:positive regulation of macromolecule metabolic process"/>
    <property type="evidence" value="ECO:0007669"/>
    <property type="project" value="UniProtKB-ARBA"/>
</dbReference>
<evidence type="ECO:0000256" key="9">
    <source>
        <dbReference type="ARBA" id="ARBA00023306"/>
    </source>
</evidence>
<evidence type="ECO:0000256" key="6">
    <source>
        <dbReference type="ARBA" id="ARBA00023159"/>
    </source>
</evidence>
<dbReference type="FunFam" id="1.10.10.10:FF:000073">
    <property type="entry name" value="E2F transcription factor 8"/>
    <property type="match status" value="1"/>
</dbReference>
<dbReference type="InterPro" id="IPR003316">
    <property type="entry name" value="E2F_WHTH_DNA-bd_dom"/>
</dbReference>
<evidence type="ECO:0000256" key="8">
    <source>
        <dbReference type="ARBA" id="ARBA00023242"/>
    </source>
</evidence>
<dbReference type="GO" id="GO:0002040">
    <property type="term" value="P:sprouting angiogenesis"/>
    <property type="evidence" value="ECO:0007669"/>
    <property type="project" value="UniProtKB-ARBA"/>
</dbReference>
<dbReference type="GO" id="GO:0090575">
    <property type="term" value="C:RNA polymerase II transcription regulator complex"/>
    <property type="evidence" value="ECO:0007669"/>
    <property type="project" value="TreeGrafter"/>
</dbReference>
<reference evidence="14" key="1">
    <citation type="journal article" date="2023" name="DNA Res.">
        <title>Chromosome-level genome assembly of Phrynocephalus forsythii using third-generation DNA sequencing and Hi-C analysis.</title>
        <authorList>
            <person name="Qi Y."/>
            <person name="Zhao W."/>
            <person name="Zhao Y."/>
            <person name="Niu C."/>
            <person name="Cao S."/>
            <person name="Zhang Y."/>
        </authorList>
    </citation>
    <scope>NUCLEOTIDE SEQUENCE</scope>
    <source>
        <tissue evidence="14">Muscle</tissue>
    </source>
</reference>
<keyword evidence="7 11" id="KW-0804">Transcription</keyword>
<keyword evidence="9" id="KW-0131">Cell cycle</keyword>
<evidence type="ECO:0000259" key="13">
    <source>
        <dbReference type="SMART" id="SM01372"/>
    </source>
</evidence>
<evidence type="ECO:0000256" key="3">
    <source>
        <dbReference type="ARBA" id="ARBA00022491"/>
    </source>
</evidence>
<dbReference type="Pfam" id="PF02319">
    <property type="entry name" value="WHD_E2F_TDP"/>
    <property type="match status" value="2"/>
</dbReference>
<gene>
    <name evidence="14" type="ORF">JRQ81_000525</name>
</gene>
<feature type="region of interest" description="Disordered" evidence="12">
    <location>
        <begin position="967"/>
        <end position="996"/>
    </location>
</feature>
<dbReference type="InterPro" id="IPR015633">
    <property type="entry name" value="E2F"/>
</dbReference>
<keyword evidence="4 11" id="KW-0805">Transcription regulation</keyword>